<name>A0ABV3LB63_9RHOB</name>
<keyword evidence="2" id="KW-1185">Reference proteome</keyword>
<sequence>MTERLYDVTLDTGGARAPAPELEQEQRVAVFDLLEENHFTLPDAPQGPYALMLGRAGRKLDFRLSTKAGQDAAQFTLSLGPLNQVVKDYSHICESYYEAVRSKPPAEIEALDEARRAIHLEGAGMLREVLAGKAEIDGDTARRLFTLVCALTAQD</sequence>
<protein>
    <submittedName>
        <fullName evidence="1">UPF0262 family protein</fullName>
    </submittedName>
</protein>
<evidence type="ECO:0000313" key="2">
    <source>
        <dbReference type="Proteomes" id="UP001553161"/>
    </source>
</evidence>
<dbReference type="InterPro" id="IPR008321">
    <property type="entry name" value="UCP032146"/>
</dbReference>
<proteinExistence type="predicted"/>
<evidence type="ECO:0000313" key="1">
    <source>
        <dbReference type="EMBL" id="MEV8468805.1"/>
    </source>
</evidence>
<dbReference type="Pfam" id="PF06793">
    <property type="entry name" value="UPF0262"/>
    <property type="match status" value="1"/>
</dbReference>
<dbReference type="NCBIfam" id="NF002769">
    <property type="entry name" value="PRK02853.1"/>
    <property type="match status" value="1"/>
</dbReference>
<comment type="caution">
    <text evidence="1">The sequence shown here is derived from an EMBL/GenBank/DDBJ whole genome shotgun (WGS) entry which is preliminary data.</text>
</comment>
<dbReference type="Proteomes" id="UP001553161">
    <property type="component" value="Unassembled WGS sequence"/>
</dbReference>
<dbReference type="EMBL" id="JBFBVU010000042">
    <property type="protein sequence ID" value="MEV8468805.1"/>
    <property type="molecule type" value="Genomic_DNA"/>
</dbReference>
<organism evidence="1 2">
    <name type="scientific">Meridianimarinicoccus marinus</name>
    <dbReference type="NCBI Taxonomy" id="3231483"/>
    <lineage>
        <taxon>Bacteria</taxon>
        <taxon>Pseudomonadati</taxon>
        <taxon>Pseudomonadota</taxon>
        <taxon>Alphaproteobacteria</taxon>
        <taxon>Rhodobacterales</taxon>
        <taxon>Paracoccaceae</taxon>
        <taxon>Meridianimarinicoccus</taxon>
    </lineage>
</organism>
<accession>A0ABV3LB63</accession>
<gene>
    <name evidence="1" type="ORF">AB0T83_18775</name>
</gene>
<reference evidence="1 2" key="1">
    <citation type="submission" date="2024-07" db="EMBL/GenBank/DDBJ databases">
        <authorList>
            <person name="Kang M."/>
        </authorList>
    </citation>
    <scope>NUCLEOTIDE SEQUENCE [LARGE SCALE GENOMIC DNA]</scope>
    <source>
        <strain evidence="1 2">DFM31</strain>
    </source>
</reference>
<dbReference type="RefSeq" id="WP_366194761.1">
    <property type="nucleotide sequence ID" value="NZ_JBFBVU010000042.1"/>
</dbReference>